<proteinExistence type="predicted"/>
<gene>
    <name evidence="1" type="ORF">CLIB1444_03S05556</name>
</gene>
<reference evidence="1" key="1">
    <citation type="submission" date="2022-06" db="EMBL/GenBank/DDBJ databases">
        <authorList>
            <person name="Legras J.-L."/>
            <person name="Devillers H."/>
            <person name="Grondin C."/>
        </authorList>
    </citation>
    <scope>NUCLEOTIDE SEQUENCE</scope>
    <source>
        <strain evidence="1">CLIB 1444</strain>
    </source>
</reference>
<sequence length="296" mass="33100">MLFQSLIATGLFVSALAAPAPFQFKIVTSNVRYDANADRRFAHEKPWGDRKVGQIQTLGLESCDGPTLIGLQEVKNNQLNDVISGLNNDTGKSWTYYGIGRDDGKTAGEYAAILYDNDEWQLINGTSKWLSTTPDQPSRSWNAGNNRIVSITEMQHKSSGIHINYLNTHFDDKSEEARQHSSELIAQWISEIPNDYQTFLTGDFNAQSNDASYQTIVKSMDDSREIANEKLSLLDTYTGFEPSDASSIIDFIWVPKGSNSQGSKVTVLNYKVDESLTPQGFRFSDHRPVVSRIQLN</sequence>
<dbReference type="EMBL" id="CALSDN010000003">
    <property type="protein sequence ID" value="CAH6720151.1"/>
    <property type="molecule type" value="Genomic_DNA"/>
</dbReference>
<dbReference type="Proteomes" id="UP001152531">
    <property type="component" value="Unassembled WGS sequence"/>
</dbReference>
<keyword evidence="2" id="KW-1185">Reference proteome</keyword>
<evidence type="ECO:0000313" key="1">
    <source>
        <dbReference type="EMBL" id="CAH6720151.1"/>
    </source>
</evidence>
<accession>A0ACA9Y5E7</accession>
<organism evidence="1 2">
    <name type="scientific">[Candida] jaroonii</name>
    <dbReference type="NCBI Taxonomy" id="467808"/>
    <lineage>
        <taxon>Eukaryota</taxon>
        <taxon>Fungi</taxon>
        <taxon>Dikarya</taxon>
        <taxon>Ascomycota</taxon>
        <taxon>Saccharomycotina</taxon>
        <taxon>Pichiomycetes</taxon>
        <taxon>Debaryomycetaceae</taxon>
        <taxon>Yamadazyma</taxon>
    </lineage>
</organism>
<name>A0ACA9Y5E7_9ASCO</name>
<comment type="caution">
    <text evidence="1">The sequence shown here is derived from an EMBL/GenBank/DDBJ whole genome shotgun (WGS) entry which is preliminary data.</text>
</comment>
<evidence type="ECO:0000313" key="2">
    <source>
        <dbReference type="Proteomes" id="UP001152531"/>
    </source>
</evidence>
<protein>
    <submittedName>
        <fullName evidence="1">Uncharacterized protein</fullName>
    </submittedName>
</protein>